<protein>
    <submittedName>
        <fullName evidence="1">Uncharacterized protein</fullName>
    </submittedName>
</protein>
<accession>A0AA36HNR0</accession>
<comment type="caution">
    <text evidence="1">The sequence shown here is derived from an EMBL/GenBank/DDBJ whole genome shotgun (WGS) entry which is preliminary data.</text>
</comment>
<dbReference type="AlphaFoldDB" id="A0AA36HNR0"/>
<name>A0AA36HNR0_9DINO</name>
<dbReference type="EMBL" id="CAUJNA010000141">
    <property type="protein sequence ID" value="CAJ1372536.1"/>
    <property type="molecule type" value="Genomic_DNA"/>
</dbReference>
<gene>
    <name evidence="1" type="ORF">EVOR1521_LOCUS2596</name>
</gene>
<evidence type="ECO:0000313" key="2">
    <source>
        <dbReference type="Proteomes" id="UP001178507"/>
    </source>
</evidence>
<proteinExistence type="predicted"/>
<evidence type="ECO:0000313" key="1">
    <source>
        <dbReference type="EMBL" id="CAJ1372536.1"/>
    </source>
</evidence>
<keyword evidence="2" id="KW-1185">Reference proteome</keyword>
<sequence>MAAALSGTAAGPAVLRPKTIFPSARRRRLEARDESQVKEALGLANRFMLYPSQRHLGGEPGLALSLDRGRICVKEKVCEALAARTAIDDLPRDHLEWARR</sequence>
<dbReference type="Proteomes" id="UP001178507">
    <property type="component" value="Unassembled WGS sequence"/>
</dbReference>
<reference evidence="1" key="1">
    <citation type="submission" date="2023-08" db="EMBL/GenBank/DDBJ databases">
        <authorList>
            <person name="Chen Y."/>
            <person name="Shah S."/>
            <person name="Dougan E. K."/>
            <person name="Thang M."/>
            <person name="Chan C."/>
        </authorList>
    </citation>
    <scope>NUCLEOTIDE SEQUENCE</scope>
</reference>
<organism evidence="1 2">
    <name type="scientific">Effrenium voratum</name>
    <dbReference type="NCBI Taxonomy" id="2562239"/>
    <lineage>
        <taxon>Eukaryota</taxon>
        <taxon>Sar</taxon>
        <taxon>Alveolata</taxon>
        <taxon>Dinophyceae</taxon>
        <taxon>Suessiales</taxon>
        <taxon>Symbiodiniaceae</taxon>
        <taxon>Effrenium</taxon>
    </lineage>
</organism>